<name>A0A1H5DIS4_9ACTN</name>
<dbReference type="RefSeq" id="WP_083289104.1">
    <property type="nucleotide sequence ID" value="NZ_FNUC01000002.1"/>
</dbReference>
<feature type="region of interest" description="Disordered" evidence="4">
    <location>
        <begin position="1"/>
        <end position="213"/>
    </location>
</feature>
<feature type="domain" description="Penicillin-binding protein transpeptidase" evidence="5">
    <location>
        <begin position="450"/>
        <end position="756"/>
    </location>
</feature>
<dbReference type="Gene3D" id="3.90.1310.10">
    <property type="entry name" value="Penicillin-binding protein 2a (Domain 2)"/>
    <property type="match status" value="1"/>
</dbReference>
<comment type="subcellular location">
    <subcellularLocation>
        <location evidence="1">Membrane</location>
    </subcellularLocation>
</comment>
<dbReference type="Pfam" id="PF00905">
    <property type="entry name" value="Transpeptidase"/>
    <property type="match status" value="1"/>
</dbReference>
<organism evidence="7 8">
    <name type="scientific">Jiangella alba</name>
    <dbReference type="NCBI Taxonomy" id="561176"/>
    <lineage>
        <taxon>Bacteria</taxon>
        <taxon>Bacillati</taxon>
        <taxon>Actinomycetota</taxon>
        <taxon>Actinomycetes</taxon>
        <taxon>Jiangellales</taxon>
        <taxon>Jiangellaceae</taxon>
        <taxon>Jiangella</taxon>
    </lineage>
</organism>
<evidence type="ECO:0000256" key="3">
    <source>
        <dbReference type="ARBA" id="ARBA00023136"/>
    </source>
</evidence>
<dbReference type="AlphaFoldDB" id="A0A1H5DIS4"/>
<feature type="domain" description="Penicillin-binding protein dimerisation" evidence="6">
    <location>
        <begin position="261"/>
        <end position="406"/>
    </location>
</feature>
<feature type="compositionally biased region" description="Low complexity" evidence="4">
    <location>
        <begin position="75"/>
        <end position="88"/>
    </location>
</feature>
<accession>A0A1H5DIS4</accession>
<gene>
    <name evidence="7" type="ORF">SAMN04488561_0421</name>
</gene>
<dbReference type="InterPro" id="IPR050515">
    <property type="entry name" value="Beta-lactam/transpept"/>
</dbReference>
<dbReference type="EMBL" id="FNUC01000002">
    <property type="protein sequence ID" value="SED78712.1"/>
    <property type="molecule type" value="Genomic_DNA"/>
</dbReference>
<dbReference type="GO" id="GO:0071555">
    <property type="term" value="P:cell wall organization"/>
    <property type="evidence" value="ECO:0007669"/>
    <property type="project" value="TreeGrafter"/>
</dbReference>
<evidence type="ECO:0000259" key="5">
    <source>
        <dbReference type="Pfam" id="PF00905"/>
    </source>
</evidence>
<dbReference type="Gene3D" id="3.40.710.10">
    <property type="entry name" value="DD-peptidase/beta-lactamase superfamily"/>
    <property type="match status" value="1"/>
</dbReference>
<evidence type="ECO:0000313" key="8">
    <source>
        <dbReference type="Proteomes" id="UP000181980"/>
    </source>
</evidence>
<keyword evidence="8" id="KW-1185">Reference proteome</keyword>
<dbReference type="InterPro" id="IPR012338">
    <property type="entry name" value="Beta-lactam/transpept-like"/>
</dbReference>
<dbReference type="SUPFAM" id="SSF56519">
    <property type="entry name" value="Penicillin binding protein dimerisation domain"/>
    <property type="match status" value="1"/>
</dbReference>
<feature type="compositionally biased region" description="Low complexity" evidence="4">
    <location>
        <begin position="37"/>
        <end position="64"/>
    </location>
</feature>
<comment type="similarity">
    <text evidence="2">Belongs to the transpeptidase family.</text>
</comment>
<dbReference type="InterPro" id="IPR001460">
    <property type="entry name" value="PCN-bd_Tpept"/>
</dbReference>
<dbReference type="PANTHER" id="PTHR30627:SF1">
    <property type="entry name" value="PEPTIDOGLYCAN D,D-TRANSPEPTIDASE FTSI"/>
    <property type="match status" value="1"/>
</dbReference>
<feature type="compositionally biased region" description="Basic residues" evidence="4">
    <location>
        <begin position="65"/>
        <end position="74"/>
    </location>
</feature>
<keyword evidence="3" id="KW-0472">Membrane</keyword>
<feature type="compositionally biased region" description="Low complexity" evidence="4">
    <location>
        <begin position="121"/>
        <end position="139"/>
    </location>
</feature>
<dbReference type="Pfam" id="PF03717">
    <property type="entry name" value="PBP_dimer"/>
    <property type="match status" value="1"/>
</dbReference>
<evidence type="ECO:0000256" key="1">
    <source>
        <dbReference type="ARBA" id="ARBA00004370"/>
    </source>
</evidence>
<feature type="compositionally biased region" description="Gly residues" evidence="4">
    <location>
        <begin position="8"/>
        <end position="36"/>
    </location>
</feature>
<dbReference type="PANTHER" id="PTHR30627">
    <property type="entry name" value="PEPTIDOGLYCAN D,D-TRANSPEPTIDASE"/>
    <property type="match status" value="1"/>
</dbReference>
<evidence type="ECO:0000313" key="7">
    <source>
        <dbReference type="EMBL" id="SED78712.1"/>
    </source>
</evidence>
<dbReference type="SUPFAM" id="SSF56601">
    <property type="entry name" value="beta-lactamase/transpeptidase-like"/>
    <property type="match status" value="1"/>
</dbReference>
<dbReference type="GO" id="GO:0005886">
    <property type="term" value="C:plasma membrane"/>
    <property type="evidence" value="ECO:0007669"/>
    <property type="project" value="TreeGrafter"/>
</dbReference>
<dbReference type="InterPro" id="IPR036138">
    <property type="entry name" value="PBP_dimer_sf"/>
</dbReference>
<dbReference type="STRING" id="561176.SAMN04488561_0421"/>
<protein>
    <submittedName>
        <fullName evidence="7">Peptidoglycan synthetase FtsI</fullName>
    </submittedName>
</protein>
<dbReference type="OrthoDB" id="9789078at2"/>
<reference evidence="8" key="1">
    <citation type="submission" date="2016-10" db="EMBL/GenBank/DDBJ databases">
        <authorList>
            <person name="Varghese N."/>
            <person name="Submissions S."/>
        </authorList>
    </citation>
    <scope>NUCLEOTIDE SEQUENCE [LARGE SCALE GENOMIC DNA]</scope>
    <source>
        <strain evidence="8">DSM 45237</strain>
    </source>
</reference>
<dbReference type="Proteomes" id="UP000181980">
    <property type="component" value="Unassembled WGS sequence"/>
</dbReference>
<proteinExistence type="inferred from homology"/>
<dbReference type="InterPro" id="IPR005311">
    <property type="entry name" value="PBP_dimer"/>
</dbReference>
<dbReference type="GO" id="GO:0008658">
    <property type="term" value="F:penicillin binding"/>
    <property type="evidence" value="ECO:0007669"/>
    <property type="project" value="InterPro"/>
</dbReference>
<evidence type="ECO:0000256" key="4">
    <source>
        <dbReference type="SAM" id="MobiDB-lite"/>
    </source>
</evidence>
<sequence length="780" mass="78980">MPPKGQDGRGAAGSGRGTAGRGSAGRGTAAGAGRGTAAGRAARPGPKGAPKAAPKAAPKGAPKSSAKKTAKPARKTAAAKPVRTSAAPRARKSAPKAPKNELDAAWNSAPTSSRGGRDGAAGRAAAVRAGAIAAATRGRPGSGGRGSGGRGSGGRGSGGRGSGGRGSGGSSGGGKPRAVRGPKASRTTRPPKPPKRPKPPKGPKQPRTVRLADPRKRLRVTLVGVCVVLSLFGGRLIQLQGIDASTYAAVANTIGLKTVPVRADRGVILDRDGEPLASTVEAYNVVVDQTQVANPAAYALQLESILRTPAADLQRDLTGSDRYVVVARGVPGATWRQIRGLGLAGFTAETAAARDYPAGTVAGNIVGFLGADGLGLTGLEQSMDKSLAGVDGEATYQFSPGGIRIPNSSANHVSQPVAGTGLRLTLDGDVQWHTEQVLAAAVENAGAADGVAVVMDVDTQEIVALAATPAFDPSDPSKTEAADRGSAAVEDAYEPGSVFKPITMSAVVDQGLADHSTVFSVPDNLRRGGETINDYYSHGEDQMTLAGVVAKSSNVGTVLAAELLEKDVYHDYLRRFGFGTAPDLGMPGETGGRLPSGDDFTDLTRDNVAFGQGISVSAVQMASAYATIANGGVRVDPRLISATIGADGRETPVEPSAPERVVSEQAAADVTTMMEAVMGEGGTGKPALVDGYRVAGKTGTAQRVDPDCGCYADYNSSFMGFAPADDPQYVVVVSLFDPKNGNSGSALAGPAFADIMRFALEQGGVAPTGTEAPQVPLFAD</sequence>
<feature type="compositionally biased region" description="Gly residues" evidence="4">
    <location>
        <begin position="140"/>
        <end position="175"/>
    </location>
</feature>
<evidence type="ECO:0000259" key="6">
    <source>
        <dbReference type="Pfam" id="PF03717"/>
    </source>
</evidence>
<dbReference type="Gene3D" id="3.30.450.330">
    <property type="match status" value="1"/>
</dbReference>
<evidence type="ECO:0000256" key="2">
    <source>
        <dbReference type="ARBA" id="ARBA00007171"/>
    </source>
</evidence>
<feature type="compositionally biased region" description="Basic residues" evidence="4">
    <location>
        <begin position="192"/>
        <end position="201"/>
    </location>
</feature>